<accession>A0A2K1IQU5</accession>
<dbReference type="EMBL" id="ABEU02000021">
    <property type="protein sequence ID" value="PNR31650.1"/>
    <property type="molecule type" value="Genomic_DNA"/>
</dbReference>
<evidence type="ECO:0000313" key="3">
    <source>
        <dbReference type="Proteomes" id="UP000006727"/>
    </source>
</evidence>
<gene>
    <name evidence="1" type="ORF">PHYPA_025771</name>
</gene>
<sequence>MWRDSYFSRLAIRSNSFIITNTFKWNCHFFYSRKLYLRNNKLNFTIFSKKNNNYFISQKKNLKKNKNYQKIKLKKKFYKGWEKIDYTFFISYTN</sequence>
<protein>
    <submittedName>
        <fullName evidence="1 2">Uncharacterized protein</fullName>
    </submittedName>
</protein>
<name>A0A2K1IQU5_PHYPA</name>
<keyword evidence="3" id="KW-1185">Reference proteome</keyword>
<organism evidence="1">
    <name type="scientific">Physcomitrium patens</name>
    <name type="common">Spreading-leaved earth moss</name>
    <name type="synonym">Physcomitrella patens</name>
    <dbReference type="NCBI Taxonomy" id="3218"/>
    <lineage>
        <taxon>Eukaryota</taxon>
        <taxon>Viridiplantae</taxon>
        <taxon>Streptophyta</taxon>
        <taxon>Embryophyta</taxon>
        <taxon>Bryophyta</taxon>
        <taxon>Bryophytina</taxon>
        <taxon>Bryopsida</taxon>
        <taxon>Funariidae</taxon>
        <taxon>Funariales</taxon>
        <taxon>Funariaceae</taxon>
        <taxon>Physcomitrium</taxon>
    </lineage>
</organism>
<evidence type="ECO:0000313" key="2">
    <source>
        <dbReference type="EnsemblPlants" id="PAC:32915766.CDS.1"/>
    </source>
</evidence>
<dbReference type="AlphaFoldDB" id="A0A2K1IQU5"/>
<reference evidence="1 3" key="2">
    <citation type="journal article" date="2018" name="Plant J.">
        <title>The Physcomitrella patens chromosome-scale assembly reveals moss genome structure and evolution.</title>
        <authorList>
            <person name="Lang D."/>
            <person name="Ullrich K.K."/>
            <person name="Murat F."/>
            <person name="Fuchs J."/>
            <person name="Jenkins J."/>
            <person name="Haas F.B."/>
            <person name="Piednoel M."/>
            <person name="Gundlach H."/>
            <person name="Van Bel M."/>
            <person name="Meyberg R."/>
            <person name="Vives C."/>
            <person name="Morata J."/>
            <person name="Symeonidi A."/>
            <person name="Hiss M."/>
            <person name="Muchero W."/>
            <person name="Kamisugi Y."/>
            <person name="Saleh O."/>
            <person name="Blanc G."/>
            <person name="Decker E.L."/>
            <person name="van Gessel N."/>
            <person name="Grimwood J."/>
            <person name="Hayes R.D."/>
            <person name="Graham S.W."/>
            <person name="Gunter L.E."/>
            <person name="McDaniel S.F."/>
            <person name="Hoernstein S.N.W."/>
            <person name="Larsson A."/>
            <person name="Li F.W."/>
            <person name="Perroud P.F."/>
            <person name="Phillips J."/>
            <person name="Ranjan P."/>
            <person name="Rokshar D.S."/>
            <person name="Rothfels C.J."/>
            <person name="Schneider L."/>
            <person name="Shu S."/>
            <person name="Stevenson D.W."/>
            <person name="Thummler F."/>
            <person name="Tillich M."/>
            <person name="Villarreal Aguilar J.C."/>
            <person name="Widiez T."/>
            <person name="Wong G.K."/>
            <person name="Wymore A."/>
            <person name="Zhang Y."/>
            <person name="Zimmer A.D."/>
            <person name="Quatrano R.S."/>
            <person name="Mayer K.F.X."/>
            <person name="Goodstein D."/>
            <person name="Casacuberta J.M."/>
            <person name="Vandepoele K."/>
            <person name="Reski R."/>
            <person name="Cuming A.C."/>
            <person name="Tuskan G.A."/>
            <person name="Maumus F."/>
            <person name="Salse J."/>
            <person name="Schmutz J."/>
            <person name="Rensing S.A."/>
        </authorList>
    </citation>
    <scope>NUCLEOTIDE SEQUENCE [LARGE SCALE GENOMIC DNA]</scope>
    <source>
        <strain evidence="2 3">cv. Gransden 2004</strain>
    </source>
</reference>
<dbReference type="Proteomes" id="UP000006727">
    <property type="component" value="Chromosome 21"/>
</dbReference>
<reference evidence="1 3" key="1">
    <citation type="journal article" date="2008" name="Science">
        <title>The Physcomitrella genome reveals evolutionary insights into the conquest of land by plants.</title>
        <authorList>
            <person name="Rensing S."/>
            <person name="Lang D."/>
            <person name="Zimmer A."/>
            <person name="Terry A."/>
            <person name="Salamov A."/>
            <person name="Shapiro H."/>
            <person name="Nishiyama T."/>
            <person name="Perroud P.-F."/>
            <person name="Lindquist E."/>
            <person name="Kamisugi Y."/>
            <person name="Tanahashi T."/>
            <person name="Sakakibara K."/>
            <person name="Fujita T."/>
            <person name="Oishi K."/>
            <person name="Shin-I T."/>
            <person name="Kuroki Y."/>
            <person name="Toyoda A."/>
            <person name="Suzuki Y."/>
            <person name="Hashimoto A."/>
            <person name="Yamaguchi K."/>
            <person name="Sugano A."/>
            <person name="Kohara Y."/>
            <person name="Fujiyama A."/>
            <person name="Anterola A."/>
            <person name="Aoki S."/>
            <person name="Ashton N."/>
            <person name="Barbazuk W.B."/>
            <person name="Barker E."/>
            <person name="Bennetzen J."/>
            <person name="Bezanilla M."/>
            <person name="Blankenship R."/>
            <person name="Cho S.H."/>
            <person name="Dutcher S."/>
            <person name="Estelle M."/>
            <person name="Fawcett J.A."/>
            <person name="Gundlach H."/>
            <person name="Hanada K."/>
            <person name="Heyl A."/>
            <person name="Hicks K.A."/>
            <person name="Hugh J."/>
            <person name="Lohr M."/>
            <person name="Mayer K."/>
            <person name="Melkozernov A."/>
            <person name="Murata T."/>
            <person name="Nelson D."/>
            <person name="Pils B."/>
            <person name="Prigge M."/>
            <person name="Reiss B."/>
            <person name="Renner T."/>
            <person name="Rombauts S."/>
            <person name="Rushton P."/>
            <person name="Sanderfoot A."/>
            <person name="Schween G."/>
            <person name="Shiu S.-H."/>
            <person name="Stueber K."/>
            <person name="Theodoulou F.L."/>
            <person name="Tu H."/>
            <person name="Van de Peer Y."/>
            <person name="Verrier P.J."/>
            <person name="Waters E."/>
            <person name="Wood A."/>
            <person name="Yang L."/>
            <person name="Cove D."/>
            <person name="Cuming A."/>
            <person name="Hasebe M."/>
            <person name="Lucas S."/>
            <person name="Mishler D.B."/>
            <person name="Reski R."/>
            <person name="Grigoriev I."/>
            <person name="Quatrano R.S."/>
            <person name="Boore J.L."/>
        </authorList>
    </citation>
    <scope>NUCLEOTIDE SEQUENCE [LARGE SCALE GENOMIC DNA]</scope>
    <source>
        <strain evidence="2 3">cv. Gransden 2004</strain>
    </source>
</reference>
<dbReference type="EnsemblPlants" id="Pp3c21_5680V3.1">
    <property type="protein sequence ID" value="PAC:32915766.CDS.1"/>
    <property type="gene ID" value="Pp3c21_5680"/>
</dbReference>
<dbReference type="InParanoid" id="A0A2K1IQU5"/>
<evidence type="ECO:0000313" key="1">
    <source>
        <dbReference type="EMBL" id="PNR31650.1"/>
    </source>
</evidence>
<reference evidence="2" key="3">
    <citation type="submission" date="2020-12" db="UniProtKB">
        <authorList>
            <consortium name="EnsemblPlants"/>
        </authorList>
    </citation>
    <scope>IDENTIFICATION</scope>
</reference>
<dbReference type="Gramene" id="Pp3c21_5680V3.1">
    <property type="protein sequence ID" value="PAC:32915766.CDS.1"/>
    <property type="gene ID" value="Pp3c21_5680"/>
</dbReference>
<proteinExistence type="predicted"/>